<dbReference type="InterPro" id="IPR012336">
    <property type="entry name" value="Thioredoxin-like_fold"/>
</dbReference>
<dbReference type="PANTHER" id="PTHR46388:SF2">
    <property type="entry name" value="NHL REPEAT-CONTAINING PROTEIN 2"/>
    <property type="match status" value="1"/>
</dbReference>
<dbReference type="SUPFAM" id="SSF101898">
    <property type="entry name" value="NHL repeat"/>
    <property type="match status" value="1"/>
</dbReference>
<dbReference type="InterPro" id="IPR036249">
    <property type="entry name" value="Thioredoxin-like_sf"/>
</dbReference>
<dbReference type="Gene3D" id="2.120.10.30">
    <property type="entry name" value="TolB, C-terminal domain"/>
    <property type="match status" value="3"/>
</dbReference>
<reference evidence="2" key="1">
    <citation type="submission" date="2023-07" db="EMBL/GenBank/DDBJ databases">
        <authorList>
            <consortium name="AG Swart"/>
            <person name="Singh M."/>
            <person name="Singh A."/>
            <person name="Seah K."/>
            <person name="Emmerich C."/>
        </authorList>
    </citation>
    <scope>NUCLEOTIDE SEQUENCE</scope>
    <source>
        <strain evidence="2">DP1</strain>
    </source>
</reference>
<comment type="caution">
    <text evidence="2">The sequence shown here is derived from an EMBL/GenBank/DDBJ whole genome shotgun (WGS) entry which is preliminary data.</text>
</comment>
<dbReference type="InterPro" id="IPR011042">
    <property type="entry name" value="6-blade_b-propeller_TolB-like"/>
</dbReference>
<dbReference type="Gene3D" id="3.40.30.10">
    <property type="entry name" value="Glutaredoxin"/>
    <property type="match status" value="1"/>
</dbReference>
<dbReference type="SUPFAM" id="SSF52833">
    <property type="entry name" value="Thioredoxin-like"/>
    <property type="match status" value="1"/>
</dbReference>
<protein>
    <recommendedName>
        <fullName evidence="1">Thioredoxin domain-containing protein</fullName>
    </recommendedName>
</protein>
<dbReference type="PANTHER" id="PTHR46388">
    <property type="entry name" value="NHL REPEAT-CONTAINING PROTEIN 2"/>
    <property type="match status" value="1"/>
</dbReference>
<keyword evidence="3" id="KW-1185">Reference proteome</keyword>
<evidence type="ECO:0000313" key="2">
    <source>
        <dbReference type="EMBL" id="CAI2361830.1"/>
    </source>
</evidence>
<name>A0AAD1X8Y6_EUPCR</name>
<dbReference type="PROSITE" id="PS51352">
    <property type="entry name" value="THIOREDOXIN_2"/>
    <property type="match status" value="1"/>
</dbReference>
<sequence length="621" mass="70343">MDPSGSQEGIKELPKFAESTKNKDLYDKYFEQMPQIEQESEEIANEFDNELEWFNSEPLSFDTNLKNRLVLIDFWTSCCCDCLHLLPVLERLEEKFEEYKGLAFIGVHSGKFEAESDSYHLRKNILKYDIKHSVVNDVSMQVWSAYNSYYWPTVYIIAPNQKILKVYKELVPPEDLEVFLEAAYDYYDSSLSKEPLPITLETEKELTEKANESTDEFSPERKIAIKSNLRFPHKIIHVRKEECKLYGDDILVISDMGNHRVIIINESNYKCLDIIGKGEKGYKDGSFEEAQFNQTFGIAYLNNQLYICDGKNHYIRVANLETREVTTLAGTGIRGEDPQTNNDNMMQQNLTTPFDIVYDKDIHSFYIAMSGIHQIWKLDLEANTIKPFSGNGVEGCHDDQTNLMNCTWAQPSGVAFGPGQDGKKELYVADSESSAVRCIDLDDLKSARTVVGGDGTSTNLFSYGDVDGVGIEAKLQHPVGLDYIDPLKKVLLLDSYNHKIKLCDPEADNIETILGDGVGGLKDGSGLKCQFMEPTDSCYKYDQEKDEITLYIADSSNDAIRKTVIYSEGNMIKDAKIETVKLRKVRSVLDVVKSNMVECADGSCKYVKPSLRKQQSATEES</sequence>
<dbReference type="Pfam" id="PF13905">
    <property type="entry name" value="Thioredoxin_8"/>
    <property type="match status" value="1"/>
</dbReference>
<feature type="domain" description="Thioredoxin" evidence="1">
    <location>
        <begin position="40"/>
        <end position="185"/>
    </location>
</feature>
<dbReference type="AlphaFoldDB" id="A0AAD1X8Y6"/>
<evidence type="ECO:0000259" key="1">
    <source>
        <dbReference type="PROSITE" id="PS51352"/>
    </source>
</evidence>
<dbReference type="EMBL" id="CAMPGE010003010">
    <property type="protein sequence ID" value="CAI2361830.1"/>
    <property type="molecule type" value="Genomic_DNA"/>
</dbReference>
<gene>
    <name evidence="2" type="ORF">ECRASSUSDP1_LOCUS3143</name>
</gene>
<dbReference type="Proteomes" id="UP001295684">
    <property type="component" value="Unassembled WGS sequence"/>
</dbReference>
<proteinExistence type="predicted"/>
<dbReference type="InterPro" id="IPR013766">
    <property type="entry name" value="Thioredoxin_domain"/>
</dbReference>
<organism evidence="2 3">
    <name type="scientific">Euplotes crassus</name>
    <dbReference type="NCBI Taxonomy" id="5936"/>
    <lineage>
        <taxon>Eukaryota</taxon>
        <taxon>Sar</taxon>
        <taxon>Alveolata</taxon>
        <taxon>Ciliophora</taxon>
        <taxon>Intramacronucleata</taxon>
        <taxon>Spirotrichea</taxon>
        <taxon>Hypotrichia</taxon>
        <taxon>Euplotida</taxon>
        <taxon>Euplotidae</taxon>
        <taxon>Moneuplotes</taxon>
    </lineage>
</organism>
<evidence type="ECO:0000313" key="3">
    <source>
        <dbReference type="Proteomes" id="UP001295684"/>
    </source>
</evidence>
<accession>A0AAD1X8Y6</accession>